<name>A0ABD5MRN6_9EURY</name>
<evidence type="ECO:0000313" key="1">
    <source>
        <dbReference type="EMBL" id="MFB9826152.1"/>
    </source>
</evidence>
<comment type="caution">
    <text evidence="1">The sequence shown here is derived from an EMBL/GenBank/DDBJ whole genome shotgun (WGS) entry which is preliminary data.</text>
</comment>
<organism evidence="1 2">
    <name type="scientific">Halobaculum roseum</name>
    <dbReference type="NCBI Taxonomy" id="2175149"/>
    <lineage>
        <taxon>Archaea</taxon>
        <taxon>Methanobacteriati</taxon>
        <taxon>Methanobacteriota</taxon>
        <taxon>Stenosarchaea group</taxon>
        <taxon>Halobacteria</taxon>
        <taxon>Halobacteriales</taxon>
        <taxon>Haloferacaceae</taxon>
        <taxon>Halobaculum</taxon>
    </lineage>
</organism>
<dbReference type="AlphaFoldDB" id="A0ABD5MRN6"/>
<sequence length="269" mass="30094">MIADGFTTESYVDLLDAADDGGYEFLTVADYLATPAEDRPERFLLLRHDVDRKVRNAARMARIEADRGIEATYYVRTGTFDPGFVRTLESLGHEVGYHYEDYVRADGDLEGAHDRFARHLHLFRRYCDVETVCMHGNPLSPHDNRDMWTATDAPGFDAYDLLGEAYLSMDFVDVTYFSDTGRTWRDGALKIKDHTVGDSAKAVSVAETAELAALLREGGVERGCLLVHPERWADSVPELFVERTKDGAINAVKRGLRLVRPPATPSSTS</sequence>
<dbReference type="EMBL" id="JBHMAJ010000011">
    <property type="protein sequence ID" value="MFB9826152.1"/>
    <property type="molecule type" value="Genomic_DNA"/>
</dbReference>
<dbReference type="Proteomes" id="UP001589595">
    <property type="component" value="Unassembled WGS sequence"/>
</dbReference>
<reference evidence="1" key="1">
    <citation type="submission" date="2024-09" db="EMBL/GenBank/DDBJ databases">
        <authorList>
            <person name="Sun Q."/>
        </authorList>
    </citation>
    <scope>NUCLEOTIDE SEQUENCE [LARGE SCALE GENOMIC DNA]</scope>
    <source>
        <strain evidence="1">JCM 31273</strain>
    </source>
</reference>
<dbReference type="RefSeq" id="WP_225935254.1">
    <property type="nucleotide sequence ID" value="NZ_CP082288.1"/>
</dbReference>
<keyword evidence="2" id="KW-1185">Reference proteome</keyword>
<dbReference type="GeneID" id="67212714"/>
<evidence type="ECO:0000313" key="2">
    <source>
        <dbReference type="Proteomes" id="UP001589595"/>
    </source>
</evidence>
<proteinExistence type="predicted"/>
<accession>A0ABD5MRN6</accession>
<evidence type="ECO:0008006" key="3">
    <source>
        <dbReference type="Google" id="ProtNLM"/>
    </source>
</evidence>
<gene>
    <name evidence="1" type="ORF">ACFFOL_18435</name>
</gene>
<protein>
    <recommendedName>
        <fullName evidence="3">Polysaccharide deacetylase</fullName>
    </recommendedName>
</protein>